<organism evidence="1 2">
    <name type="scientific">Ricinus communis</name>
    <name type="common">Castor bean</name>
    <dbReference type="NCBI Taxonomy" id="3988"/>
    <lineage>
        <taxon>Eukaryota</taxon>
        <taxon>Viridiplantae</taxon>
        <taxon>Streptophyta</taxon>
        <taxon>Embryophyta</taxon>
        <taxon>Tracheophyta</taxon>
        <taxon>Spermatophyta</taxon>
        <taxon>Magnoliopsida</taxon>
        <taxon>eudicotyledons</taxon>
        <taxon>Gunneridae</taxon>
        <taxon>Pentapetalae</taxon>
        <taxon>rosids</taxon>
        <taxon>fabids</taxon>
        <taxon>Malpighiales</taxon>
        <taxon>Euphorbiaceae</taxon>
        <taxon>Acalyphoideae</taxon>
        <taxon>Acalypheae</taxon>
        <taxon>Ricinus</taxon>
    </lineage>
</organism>
<dbReference type="EMBL" id="EQ974236">
    <property type="protein sequence ID" value="EEF31527.1"/>
    <property type="molecule type" value="Genomic_DNA"/>
</dbReference>
<keyword evidence="2" id="KW-1185">Reference proteome</keyword>
<name>B9SXZ6_RICCO</name>
<gene>
    <name evidence="1" type="ORF">RCOM_1207070</name>
</gene>
<proteinExistence type="predicted"/>
<dbReference type="Proteomes" id="UP000008311">
    <property type="component" value="Unassembled WGS sequence"/>
</dbReference>
<evidence type="ECO:0000313" key="1">
    <source>
        <dbReference type="EMBL" id="EEF31527.1"/>
    </source>
</evidence>
<accession>B9SXZ6</accession>
<sequence length="88" mass="9979">MVLNDDREPSRANISDILLEMHVPLHEDEAMLDKILNTASSMATPDRLTGRKVLCLKIKIIVGLSIDIDKDDNNNYYYYDPDDDAALN</sequence>
<evidence type="ECO:0000313" key="2">
    <source>
        <dbReference type="Proteomes" id="UP000008311"/>
    </source>
</evidence>
<reference evidence="2" key="1">
    <citation type="journal article" date="2010" name="Nat. Biotechnol.">
        <title>Draft genome sequence of the oilseed species Ricinus communis.</title>
        <authorList>
            <person name="Chan A.P."/>
            <person name="Crabtree J."/>
            <person name="Zhao Q."/>
            <person name="Lorenzi H."/>
            <person name="Orvis J."/>
            <person name="Puiu D."/>
            <person name="Melake-Berhan A."/>
            <person name="Jones K.M."/>
            <person name="Redman J."/>
            <person name="Chen G."/>
            <person name="Cahoon E.B."/>
            <person name="Gedil M."/>
            <person name="Stanke M."/>
            <person name="Haas B.J."/>
            <person name="Wortman J.R."/>
            <person name="Fraser-Liggett C.M."/>
            <person name="Ravel J."/>
            <person name="Rabinowicz P.D."/>
        </authorList>
    </citation>
    <scope>NUCLEOTIDE SEQUENCE [LARGE SCALE GENOMIC DNA]</scope>
    <source>
        <strain evidence="2">cv. Hale</strain>
    </source>
</reference>
<dbReference type="AlphaFoldDB" id="B9SXZ6"/>
<dbReference type="InParanoid" id="B9SXZ6"/>
<protein>
    <submittedName>
        <fullName evidence="1">Uncharacterized protein</fullName>
    </submittedName>
</protein>